<sequence length="64" mass="6805">MRHALPDGGVKVSASGVDDAEVYVTGRHADLGVGPVMSDRGCPLVTLLNGPLMARRVDDYNLRL</sequence>
<dbReference type="Proteomes" id="UP000603904">
    <property type="component" value="Unassembled WGS sequence"/>
</dbReference>
<evidence type="ECO:0000313" key="2">
    <source>
        <dbReference type="Proteomes" id="UP000603904"/>
    </source>
</evidence>
<name>A0ABQ4FRS0_9ACTN</name>
<proteinExistence type="predicted"/>
<gene>
    <name evidence="1" type="ORF">Mco01_05130</name>
</gene>
<evidence type="ECO:0000313" key="1">
    <source>
        <dbReference type="EMBL" id="GIH37513.1"/>
    </source>
</evidence>
<comment type="caution">
    <text evidence="1">The sequence shown here is derived from an EMBL/GenBank/DDBJ whole genome shotgun (WGS) entry which is preliminary data.</text>
</comment>
<protein>
    <submittedName>
        <fullName evidence="1">Uncharacterized protein</fullName>
    </submittedName>
</protein>
<accession>A0ABQ4FRS0</accession>
<organism evidence="1 2">
    <name type="scientific">Microbispora corallina</name>
    <dbReference type="NCBI Taxonomy" id="83302"/>
    <lineage>
        <taxon>Bacteria</taxon>
        <taxon>Bacillati</taxon>
        <taxon>Actinomycetota</taxon>
        <taxon>Actinomycetes</taxon>
        <taxon>Streptosporangiales</taxon>
        <taxon>Streptosporangiaceae</taxon>
        <taxon>Microbispora</taxon>
    </lineage>
</organism>
<reference evidence="1 2" key="1">
    <citation type="submission" date="2021-01" db="EMBL/GenBank/DDBJ databases">
        <title>Whole genome shotgun sequence of Microbispora corallina NBRC 16416.</title>
        <authorList>
            <person name="Komaki H."/>
            <person name="Tamura T."/>
        </authorList>
    </citation>
    <scope>NUCLEOTIDE SEQUENCE [LARGE SCALE GENOMIC DNA]</scope>
    <source>
        <strain evidence="1 2">NBRC 16416</strain>
    </source>
</reference>
<keyword evidence="2" id="KW-1185">Reference proteome</keyword>
<dbReference type="EMBL" id="BOOC01000002">
    <property type="protein sequence ID" value="GIH37513.1"/>
    <property type="molecule type" value="Genomic_DNA"/>
</dbReference>